<reference evidence="1" key="2">
    <citation type="journal article" date="2015" name="Genome Announc.">
        <title>Draft Genome Sequence of Filamentous Marine Cyanobacterium Lyngbya confervoides Strain BDU141951.</title>
        <authorList>
            <person name="Chandrababunaidu M.M."/>
            <person name="Sen D."/>
            <person name="Tripathy S."/>
        </authorList>
    </citation>
    <scope>NUCLEOTIDE SEQUENCE</scope>
    <source>
        <strain evidence="1">BDU141951</strain>
    </source>
</reference>
<sequence>MATLLMRFRAPMMSWGDHSRFTIRDSRREPTKSAVIGLLCAALGRPRWEPVNDLTTFKMGVRIDKPGVIQCDYHTVMDGIKSGGGKGGTVISHRYYIADADYLVGLEGDRAKLAELDTALQTPCWQLYFGRKSFVPSRPVHIRDGLVEAALATALKEHDPPPGKLEYVLEVPNSPDVRQDVPVDWQRRLFASRCVDTQFFPLEVA</sequence>
<evidence type="ECO:0000313" key="1">
    <source>
        <dbReference type="EMBL" id="NEV68779.1"/>
    </source>
</evidence>
<dbReference type="EMBL" id="JTHE02000003">
    <property type="protein sequence ID" value="NEV68779.1"/>
    <property type="molecule type" value="Genomic_DNA"/>
</dbReference>
<dbReference type="GO" id="GO:0051607">
    <property type="term" value="P:defense response to virus"/>
    <property type="evidence" value="ECO:0007669"/>
    <property type="project" value="InterPro"/>
</dbReference>
<dbReference type="NCBIfam" id="TIGR02593">
    <property type="entry name" value="CRISPR_cas5"/>
    <property type="match status" value="1"/>
</dbReference>
<dbReference type="InterPro" id="IPR010147">
    <property type="entry name" value="CRISPR-assoc_prot_CasD"/>
</dbReference>
<dbReference type="NCBIfam" id="TIGR01868">
    <property type="entry name" value="casD_Cas5e"/>
    <property type="match status" value="1"/>
</dbReference>
<dbReference type="InterPro" id="IPR021124">
    <property type="entry name" value="CRISPR-assoc_prot_Cas5"/>
</dbReference>
<reference evidence="1" key="1">
    <citation type="submission" date="2014-11" db="EMBL/GenBank/DDBJ databases">
        <authorList>
            <person name="Malar M.C."/>
            <person name="Sen D."/>
            <person name="Tripathy S."/>
        </authorList>
    </citation>
    <scope>NUCLEOTIDE SEQUENCE</scope>
    <source>
        <strain evidence="1">BDU141951</strain>
    </source>
</reference>
<protein>
    <submittedName>
        <fullName evidence="1">Type I-E CRISPR-associated protein Cas5/CasD</fullName>
    </submittedName>
</protein>
<reference evidence="1" key="3">
    <citation type="submission" date="2020-02" db="EMBL/GenBank/DDBJ databases">
        <authorList>
            <person name="Sarangi A.N."/>
            <person name="Ghosh S."/>
            <person name="Mukherjee M."/>
            <person name="Tripathy S."/>
        </authorList>
    </citation>
    <scope>NUCLEOTIDE SEQUENCE</scope>
    <source>
        <strain evidence="1">BDU141951</strain>
    </source>
</reference>
<dbReference type="AlphaFoldDB" id="A0A0C1Y5P1"/>
<proteinExistence type="predicted"/>
<comment type="caution">
    <text evidence="1">The sequence shown here is derived from an EMBL/GenBank/DDBJ whole genome shotgun (WGS) entry which is preliminary data.</text>
</comment>
<dbReference type="Gene3D" id="3.30.70.2660">
    <property type="match status" value="1"/>
</dbReference>
<dbReference type="Pfam" id="PF09704">
    <property type="entry name" value="Cas_Cas5d"/>
    <property type="match status" value="1"/>
</dbReference>
<gene>
    <name evidence="1" type="primary">cas5e</name>
    <name evidence="1" type="ORF">QQ91_016875</name>
</gene>
<dbReference type="GO" id="GO:0003723">
    <property type="term" value="F:RNA binding"/>
    <property type="evidence" value="ECO:0007669"/>
    <property type="project" value="InterPro"/>
</dbReference>
<accession>A0A0C1Y5P1</accession>
<dbReference type="GO" id="GO:0043571">
    <property type="term" value="P:maintenance of CRISPR repeat elements"/>
    <property type="evidence" value="ECO:0007669"/>
    <property type="project" value="InterPro"/>
</dbReference>
<name>A0A0C1Y5P1_9CYAN</name>
<organism evidence="1">
    <name type="scientific">Lyngbya confervoides BDU141951</name>
    <dbReference type="NCBI Taxonomy" id="1574623"/>
    <lineage>
        <taxon>Bacteria</taxon>
        <taxon>Bacillati</taxon>
        <taxon>Cyanobacteriota</taxon>
        <taxon>Cyanophyceae</taxon>
        <taxon>Oscillatoriophycideae</taxon>
        <taxon>Oscillatoriales</taxon>
        <taxon>Microcoleaceae</taxon>
        <taxon>Lyngbya</taxon>
    </lineage>
</organism>
<dbReference type="CDD" id="cd09645">
    <property type="entry name" value="Cas5_I-E"/>
    <property type="match status" value="1"/>
</dbReference>
<dbReference type="InterPro" id="IPR013422">
    <property type="entry name" value="CRISPR-assoc_prot_Cas5_N"/>
</dbReference>